<dbReference type="GO" id="GO:0002161">
    <property type="term" value="F:aminoacyl-tRNA deacylase activity"/>
    <property type="evidence" value="ECO:0007669"/>
    <property type="project" value="InterPro"/>
</dbReference>
<dbReference type="PANTHER" id="PTHR30411">
    <property type="entry name" value="CYTOPLASMIC PROTEIN"/>
    <property type="match status" value="1"/>
</dbReference>
<keyword evidence="2" id="KW-0436">Ligase</keyword>
<evidence type="ECO:0000313" key="3">
    <source>
        <dbReference type="Proteomes" id="UP000053235"/>
    </source>
</evidence>
<dbReference type="SUPFAM" id="SSF55826">
    <property type="entry name" value="YbaK/ProRS associated domain"/>
    <property type="match status" value="1"/>
</dbReference>
<organism evidence="2 3">
    <name type="scientific">Roseibium alexandrii</name>
    <dbReference type="NCBI Taxonomy" id="388408"/>
    <lineage>
        <taxon>Bacteria</taxon>
        <taxon>Pseudomonadati</taxon>
        <taxon>Pseudomonadota</taxon>
        <taxon>Alphaproteobacteria</taxon>
        <taxon>Hyphomicrobiales</taxon>
        <taxon>Stappiaceae</taxon>
        <taxon>Roseibium</taxon>
    </lineage>
</organism>
<feature type="domain" description="YbaK/aminoacyl-tRNA synthetase-associated" evidence="1">
    <location>
        <begin position="26"/>
        <end position="139"/>
    </location>
</feature>
<dbReference type="Proteomes" id="UP000053235">
    <property type="component" value="Unassembled WGS sequence"/>
</dbReference>
<dbReference type="CDD" id="cd04333">
    <property type="entry name" value="ProX_deacylase"/>
    <property type="match status" value="1"/>
</dbReference>
<dbReference type="AlphaFoldDB" id="A0A0M7ALH8"/>
<dbReference type="STRING" id="388408.LAX5112_04341"/>
<dbReference type="PANTHER" id="PTHR30411:SF1">
    <property type="entry name" value="CYTOPLASMIC PROTEIN"/>
    <property type="match status" value="1"/>
</dbReference>
<dbReference type="GO" id="GO:0004812">
    <property type="term" value="F:aminoacyl-tRNA ligase activity"/>
    <property type="evidence" value="ECO:0007669"/>
    <property type="project" value="UniProtKB-KW"/>
</dbReference>
<dbReference type="OrthoDB" id="9809296at2"/>
<accession>A0A0M7ALH8</accession>
<dbReference type="InterPro" id="IPR036754">
    <property type="entry name" value="YbaK/aa-tRNA-synt-asso_dom_sf"/>
</dbReference>
<keyword evidence="3" id="KW-1185">Reference proteome</keyword>
<proteinExistence type="predicted"/>
<evidence type="ECO:0000313" key="2">
    <source>
        <dbReference type="EMBL" id="CTQ75739.1"/>
    </source>
</evidence>
<protein>
    <submittedName>
        <fullName evidence="2">Prolyl-tRNA synthetase</fullName>
    </submittedName>
</protein>
<gene>
    <name evidence="2" type="ORF">LAX5112_04341</name>
</gene>
<dbReference type="InterPro" id="IPR007214">
    <property type="entry name" value="YbaK/aa-tRNA-synth-assoc-dom"/>
</dbReference>
<reference evidence="3" key="1">
    <citation type="submission" date="2015-07" db="EMBL/GenBank/DDBJ databases">
        <authorList>
            <person name="Rodrigo-Torres Lidia"/>
            <person name="Arahal R.David."/>
        </authorList>
    </citation>
    <scope>NUCLEOTIDE SEQUENCE [LARGE SCALE GENOMIC DNA]</scope>
    <source>
        <strain evidence="3">CECT 5112</strain>
    </source>
</reference>
<evidence type="ECO:0000259" key="1">
    <source>
        <dbReference type="Pfam" id="PF04073"/>
    </source>
</evidence>
<dbReference type="Pfam" id="PF04073">
    <property type="entry name" value="tRNA_edit"/>
    <property type="match status" value="1"/>
</dbReference>
<sequence>MSLESVRAHLAKAAPDLEVLVTEDSSATVDLAAAAHGVEPGQIAKTLSFRVKDDVFLLVARGDARLDNKKAKAAFGGKAKMLNAEEVVEITSHPIGGVCPFGLPSPFKVYCDISLKAYDVVIPAAGATNAAVRIAPDRMAEITSAEWVDVCQPPLAAG</sequence>
<keyword evidence="2" id="KW-0030">Aminoacyl-tRNA synthetase</keyword>
<dbReference type="RefSeq" id="WP_055673566.1">
    <property type="nucleotide sequence ID" value="NZ_CXWD01000023.1"/>
</dbReference>
<dbReference type="Gene3D" id="3.90.960.10">
    <property type="entry name" value="YbaK/aminoacyl-tRNA synthetase-associated domain"/>
    <property type="match status" value="1"/>
</dbReference>
<name>A0A0M7ALH8_9HYPH</name>
<dbReference type="EMBL" id="CXWD01000023">
    <property type="protein sequence ID" value="CTQ75739.1"/>
    <property type="molecule type" value="Genomic_DNA"/>
</dbReference>